<dbReference type="PANTHER" id="PTHR37825:SF1">
    <property type="entry name" value="TRNA(MET) CYTIDINE ACETATE LIGASE"/>
    <property type="match status" value="1"/>
</dbReference>
<dbReference type="GO" id="GO:0005737">
    <property type="term" value="C:cytoplasm"/>
    <property type="evidence" value="ECO:0007669"/>
    <property type="project" value="UniProtKB-SubCell"/>
</dbReference>
<evidence type="ECO:0000313" key="3">
    <source>
        <dbReference type="EMBL" id="PHU35113.1"/>
    </source>
</evidence>
<feature type="binding site" evidence="2">
    <location>
        <begin position="6"/>
        <end position="19"/>
    </location>
    <ligand>
        <name>ATP</name>
        <dbReference type="ChEBI" id="CHEBI:30616"/>
    </ligand>
</feature>
<dbReference type="Pfam" id="PF05636">
    <property type="entry name" value="HIGH_NTase1"/>
    <property type="match status" value="1"/>
</dbReference>
<keyword evidence="1 2" id="KW-0819">tRNA processing</keyword>
<comment type="subcellular location">
    <subcellularLocation>
        <location evidence="2">Cytoplasm</location>
    </subcellularLocation>
</comment>
<reference evidence="3 4" key="2">
    <citation type="submission" date="2017-10" db="EMBL/GenBank/DDBJ databases">
        <authorList>
            <person name="Banno H."/>
            <person name="Chua N.-H."/>
        </authorList>
    </citation>
    <scope>NUCLEOTIDE SEQUENCE [LARGE SCALE GENOMIC DNA]</scope>
    <source>
        <strain evidence="3 4">JK626</strain>
    </source>
</reference>
<evidence type="ECO:0000313" key="4">
    <source>
        <dbReference type="Proteomes" id="UP000225889"/>
    </source>
</evidence>
<keyword evidence="2" id="KW-0547">Nucleotide-binding</keyword>
<dbReference type="PANTHER" id="PTHR37825">
    <property type="entry name" value="TRNA(MET) CYTIDINE ACETATE LIGASE"/>
    <property type="match status" value="1"/>
</dbReference>
<keyword evidence="2" id="KW-0067">ATP-binding</keyword>
<dbReference type="SUPFAM" id="SSF52374">
    <property type="entry name" value="Nucleotidylyl transferase"/>
    <property type="match status" value="1"/>
</dbReference>
<dbReference type="InterPro" id="IPR014729">
    <property type="entry name" value="Rossmann-like_a/b/a_fold"/>
</dbReference>
<comment type="function">
    <text evidence="2">Catalyzes the formation of N(4)-acetylcytidine (ac(4)C) at the wobble position of elongator tRNA(Met), using acetate and ATP as substrates. First activates an acetate ion to form acetyladenylate (Ac-AMP) and then transfers the acetyl group to tRNA to form ac(4)C34.</text>
</comment>
<protein>
    <recommendedName>
        <fullName evidence="2">tRNA(Met) cytidine acetate ligase</fullName>
        <ecNumber evidence="2">6.3.4.-</ecNumber>
    </recommendedName>
</protein>
<sequence length="390" mass="43633">MVVGIVAEYNPFHNGHKLQIEYAKSVLKADQIIVAMSGSFTQRGEIACFDKYTRAKAALLCGADIVLEIPTIFATSSAREFTSAGVQLLASTGVVDTLLFSGECDNRELFISESKKLLELEQSGDFNNEVNSLMSQGISYATARAKALKTFLDEELISSPNNILGLEYCRYINEHNLSMDVAVMKRQGNKYEDLSLSGDLSSASSIRQHYKLHKEYEAIPLEVKNLYENSTFIFSDDISEILHYKLLTTDSFDEYLDCNSDLSDRIKNKLKDYTVFSSFCQLLKSKNMEYSRISRALCHILLGITDSDFKAVKDNGYCTYIRMLGFSKNGSTILSKIKEKGAAPLLTAPDNSIINKYDILSSDILRAIVTSKTGTSFPTEYTRKFELVNI</sequence>
<comment type="caution">
    <text evidence="2">Lacks conserved residue(s) required for the propagation of feature annotation.</text>
</comment>
<dbReference type="GO" id="GO:0005524">
    <property type="term" value="F:ATP binding"/>
    <property type="evidence" value="ECO:0007669"/>
    <property type="project" value="UniProtKB-KW"/>
</dbReference>
<dbReference type="HAMAP" id="MF_01539">
    <property type="entry name" value="TmcAL"/>
    <property type="match status" value="1"/>
</dbReference>
<reference evidence="3 4" key="1">
    <citation type="submission" date="2017-10" db="EMBL/GenBank/DDBJ databases">
        <title>Resolving the taxonomy of Roseburia spp., Eubacterium rectale and Agathobacter spp. through phylogenomic analysis.</title>
        <authorList>
            <person name="Sheridan P.O."/>
            <person name="Walker A.W."/>
            <person name="Duncan S.H."/>
            <person name="Scott K.P."/>
            <person name="Toole P.W.O."/>
            <person name="Luis P."/>
            <person name="Flint H.J."/>
        </authorList>
    </citation>
    <scope>NUCLEOTIDE SEQUENCE [LARGE SCALE GENOMIC DNA]</scope>
    <source>
        <strain evidence="3 4">JK626</strain>
    </source>
</reference>
<accession>A0A2G3DW41</accession>
<dbReference type="AlphaFoldDB" id="A0A2G3DW41"/>
<keyword evidence="2" id="KW-0436">Ligase</keyword>
<proteinExistence type="inferred from homology"/>
<gene>
    <name evidence="2" type="primary">tmcAL</name>
    <name evidence="3" type="ORF">CSX01_07210</name>
</gene>
<name>A0A2G3DW41_9FIRM</name>
<keyword evidence="2" id="KW-0963">Cytoplasm</keyword>
<keyword evidence="2" id="KW-0694">RNA-binding</keyword>
<dbReference type="RefSeq" id="WP_099391896.1">
    <property type="nucleotide sequence ID" value="NZ_PDYF01000011.1"/>
</dbReference>
<dbReference type="GO" id="GO:0016879">
    <property type="term" value="F:ligase activity, forming carbon-nitrogen bonds"/>
    <property type="evidence" value="ECO:0007669"/>
    <property type="project" value="UniProtKB-UniRule"/>
</dbReference>
<evidence type="ECO:0000256" key="1">
    <source>
        <dbReference type="ARBA" id="ARBA00022694"/>
    </source>
</evidence>
<dbReference type="EC" id="6.3.4.-" evidence="2"/>
<keyword evidence="2" id="KW-0820">tRNA-binding</keyword>
<dbReference type="GO" id="GO:0016740">
    <property type="term" value="F:transferase activity"/>
    <property type="evidence" value="ECO:0007669"/>
    <property type="project" value="UniProtKB-KW"/>
</dbReference>
<comment type="similarity">
    <text evidence="2">Belongs to the TmcAL family.</text>
</comment>
<feature type="binding site" evidence="2">
    <location>
        <position position="161"/>
    </location>
    <ligand>
        <name>ATP</name>
        <dbReference type="ChEBI" id="CHEBI:30616"/>
    </ligand>
</feature>
<dbReference type="GO" id="GO:0006400">
    <property type="term" value="P:tRNA modification"/>
    <property type="evidence" value="ECO:0007669"/>
    <property type="project" value="UniProtKB-UniRule"/>
</dbReference>
<dbReference type="GO" id="GO:0000049">
    <property type="term" value="F:tRNA binding"/>
    <property type="evidence" value="ECO:0007669"/>
    <property type="project" value="UniProtKB-KW"/>
</dbReference>
<comment type="catalytic activity">
    <reaction evidence="2">
        <text>cytidine(34) in elongator tRNA(Met) + acetate + ATP = N(4)-acetylcytidine(34) in elongator tRNA(Met) + AMP + diphosphate</text>
        <dbReference type="Rhea" id="RHEA:58144"/>
        <dbReference type="Rhea" id="RHEA-COMP:10693"/>
        <dbReference type="Rhea" id="RHEA-COMP:10694"/>
        <dbReference type="ChEBI" id="CHEBI:30089"/>
        <dbReference type="ChEBI" id="CHEBI:30616"/>
        <dbReference type="ChEBI" id="CHEBI:33019"/>
        <dbReference type="ChEBI" id="CHEBI:74900"/>
        <dbReference type="ChEBI" id="CHEBI:82748"/>
        <dbReference type="ChEBI" id="CHEBI:456215"/>
    </reaction>
</comment>
<feature type="binding site" evidence="2">
    <location>
        <position position="186"/>
    </location>
    <ligand>
        <name>ATP</name>
        <dbReference type="ChEBI" id="CHEBI:30616"/>
    </ligand>
</feature>
<dbReference type="InterPro" id="IPR008513">
    <property type="entry name" value="tRNA(Met)_cyd_acetate_ligase"/>
</dbReference>
<evidence type="ECO:0000256" key="2">
    <source>
        <dbReference type="HAMAP-Rule" id="MF_01539"/>
    </source>
</evidence>
<comment type="caution">
    <text evidence="3">The sequence shown here is derived from an EMBL/GenBank/DDBJ whole genome shotgun (WGS) entry which is preliminary data.</text>
</comment>
<keyword evidence="3" id="KW-0808">Transferase</keyword>
<dbReference type="Proteomes" id="UP000225889">
    <property type="component" value="Unassembled WGS sequence"/>
</dbReference>
<dbReference type="EMBL" id="PDYF01000011">
    <property type="protein sequence ID" value="PHU35113.1"/>
    <property type="molecule type" value="Genomic_DNA"/>
</dbReference>
<dbReference type="Gene3D" id="3.40.50.620">
    <property type="entry name" value="HUPs"/>
    <property type="match status" value="1"/>
</dbReference>
<organism evidence="3 4">
    <name type="scientific">Pseudobutyrivibrio ruminis</name>
    <dbReference type="NCBI Taxonomy" id="46206"/>
    <lineage>
        <taxon>Bacteria</taxon>
        <taxon>Bacillati</taxon>
        <taxon>Bacillota</taxon>
        <taxon>Clostridia</taxon>
        <taxon>Lachnospirales</taxon>
        <taxon>Lachnospiraceae</taxon>
        <taxon>Pseudobutyrivibrio</taxon>
    </lineage>
</organism>